<evidence type="ECO:0000256" key="10">
    <source>
        <dbReference type="ARBA" id="ARBA00048552"/>
    </source>
</evidence>
<dbReference type="InterPro" id="IPR011260">
    <property type="entry name" value="RNAP_asu_C"/>
</dbReference>
<dbReference type="Pfam" id="PF01193">
    <property type="entry name" value="RNA_pol_L"/>
    <property type="match status" value="1"/>
</dbReference>
<gene>
    <name evidence="11" type="primary">rpoA</name>
    <name evidence="13" type="ordered locus">Afer_0426</name>
</gene>
<accession>C7M300</accession>
<dbReference type="eggNOG" id="COG0202">
    <property type="taxonomic scope" value="Bacteria"/>
</dbReference>
<keyword evidence="7 11" id="KW-0804">Transcription</keyword>
<dbReference type="InterPro" id="IPR011262">
    <property type="entry name" value="DNA-dir_RNA_pol_insert"/>
</dbReference>
<dbReference type="SMART" id="SM00662">
    <property type="entry name" value="RPOLD"/>
    <property type="match status" value="1"/>
</dbReference>
<dbReference type="FunFam" id="2.170.120.12:FF:000001">
    <property type="entry name" value="DNA-directed RNA polymerase subunit alpha"/>
    <property type="match status" value="1"/>
</dbReference>
<comment type="similarity">
    <text evidence="1 11">Belongs to the RNA polymerase alpha chain family.</text>
</comment>
<dbReference type="InterPro" id="IPR036603">
    <property type="entry name" value="RBP11-like"/>
</dbReference>
<dbReference type="GO" id="GO:0005737">
    <property type="term" value="C:cytoplasm"/>
    <property type="evidence" value="ECO:0007669"/>
    <property type="project" value="UniProtKB-ARBA"/>
</dbReference>
<dbReference type="GO" id="GO:0003899">
    <property type="term" value="F:DNA-directed RNA polymerase activity"/>
    <property type="evidence" value="ECO:0007669"/>
    <property type="project" value="UniProtKB-UniRule"/>
</dbReference>
<proteinExistence type="inferred from homology"/>
<evidence type="ECO:0000256" key="6">
    <source>
        <dbReference type="ARBA" id="ARBA00022695"/>
    </source>
</evidence>
<dbReference type="InterPro" id="IPR036643">
    <property type="entry name" value="RNApol_insert_sf"/>
</dbReference>
<dbReference type="GO" id="GO:0003677">
    <property type="term" value="F:DNA binding"/>
    <property type="evidence" value="ECO:0007669"/>
    <property type="project" value="UniProtKB-UniRule"/>
</dbReference>
<keyword evidence="5 11" id="KW-0808">Transferase</keyword>
<dbReference type="Proteomes" id="UP000000771">
    <property type="component" value="Chromosome"/>
</dbReference>
<dbReference type="STRING" id="525909.Afer_0426"/>
<keyword evidence="4 11" id="KW-0240">DNA-directed RNA polymerase</keyword>
<reference evidence="13 14" key="1">
    <citation type="journal article" date="2009" name="Stand. Genomic Sci.">
        <title>Complete genome sequence of Acidimicrobium ferrooxidans type strain (ICP).</title>
        <authorList>
            <person name="Clum A."/>
            <person name="Nolan M."/>
            <person name="Lang E."/>
            <person name="Glavina Del Rio T."/>
            <person name="Tice H."/>
            <person name="Copeland A."/>
            <person name="Cheng J.F."/>
            <person name="Lucas S."/>
            <person name="Chen F."/>
            <person name="Bruce D."/>
            <person name="Goodwin L."/>
            <person name="Pitluck S."/>
            <person name="Ivanova N."/>
            <person name="Mavrommatis K."/>
            <person name="Mikhailova N."/>
            <person name="Pati A."/>
            <person name="Chen A."/>
            <person name="Palaniappan K."/>
            <person name="Goker M."/>
            <person name="Spring S."/>
            <person name="Land M."/>
            <person name="Hauser L."/>
            <person name="Chang Y.J."/>
            <person name="Jeffries C.C."/>
            <person name="Chain P."/>
            <person name="Bristow J."/>
            <person name="Eisen J.A."/>
            <person name="Markowitz V."/>
            <person name="Hugenholtz P."/>
            <person name="Kyrpides N.C."/>
            <person name="Klenk H.P."/>
            <person name="Lapidus A."/>
        </authorList>
    </citation>
    <scope>NUCLEOTIDE SEQUENCE [LARGE SCALE GENOMIC DNA]</scope>
    <source>
        <strain evidence="14">DSM 10331 / JCM 15462 / NBRC 103882 / ICP</strain>
    </source>
</reference>
<dbReference type="HOGENOM" id="CLU_053084_0_1_11"/>
<dbReference type="Gene3D" id="3.30.1360.10">
    <property type="entry name" value="RNA polymerase, RBP11-like subunit"/>
    <property type="match status" value="1"/>
</dbReference>
<evidence type="ECO:0000256" key="3">
    <source>
        <dbReference type="ARBA" id="ARBA00015972"/>
    </source>
</evidence>
<dbReference type="SUPFAM" id="SSF47789">
    <property type="entry name" value="C-terminal domain of RNA polymerase alpha subunit"/>
    <property type="match status" value="1"/>
</dbReference>
<evidence type="ECO:0000256" key="4">
    <source>
        <dbReference type="ARBA" id="ARBA00022478"/>
    </source>
</evidence>
<dbReference type="OrthoDB" id="9805706at2"/>
<evidence type="ECO:0000256" key="2">
    <source>
        <dbReference type="ARBA" id="ARBA00012418"/>
    </source>
</evidence>
<evidence type="ECO:0000259" key="12">
    <source>
        <dbReference type="SMART" id="SM00662"/>
    </source>
</evidence>
<dbReference type="NCBIfam" id="NF003519">
    <property type="entry name" value="PRK05182.2-5"/>
    <property type="match status" value="1"/>
</dbReference>
<dbReference type="Pfam" id="PF01000">
    <property type="entry name" value="RNA_pol_A_bac"/>
    <property type="match status" value="1"/>
</dbReference>
<comment type="function">
    <text evidence="11">DNA-dependent RNA polymerase catalyzes the transcription of DNA into RNA using the four ribonucleoside triphosphates as substrates.</text>
</comment>
<feature type="region of interest" description="Alpha C-terminal domain (alpha-CTD)" evidence="11">
    <location>
        <begin position="247"/>
        <end position="312"/>
    </location>
</feature>
<evidence type="ECO:0000256" key="9">
    <source>
        <dbReference type="ARBA" id="ARBA00033070"/>
    </source>
</evidence>
<dbReference type="EC" id="2.7.7.6" evidence="2 11"/>
<protein>
    <recommendedName>
        <fullName evidence="3 11">DNA-directed RNA polymerase subunit alpha</fullName>
        <shortName evidence="11">RNAP subunit alpha</shortName>
        <ecNumber evidence="2 11">2.7.7.6</ecNumber>
    </recommendedName>
    <alternativeName>
        <fullName evidence="9 11">RNA polymerase subunit alpha</fullName>
    </alternativeName>
    <alternativeName>
        <fullName evidence="8 11">Transcriptase subunit alpha</fullName>
    </alternativeName>
</protein>
<organism evidence="13 14">
    <name type="scientific">Acidimicrobium ferrooxidans (strain DSM 10331 / JCM 15462 / NBRC 103882 / ICP)</name>
    <dbReference type="NCBI Taxonomy" id="525909"/>
    <lineage>
        <taxon>Bacteria</taxon>
        <taxon>Bacillati</taxon>
        <taxon>Actinomycetota</taxon>
        <taxon>Acidimicrobiia</taxon>
        <taxon>Acidimicrobiales</taxon>
        <taxon>Acidimicrobiaceae</taxon>
        <taxon>Acidimicrobium</taxon>
    </lineage>
</organism>
<dbReference type="GO" id="GO:0046983">
    <property type="term" value="F:protein dimerization activity"/>
    <property type="evidence" value="ECO:0007669"/>
    <property type="project" value="InterPro"/>
</dbReference>
<dbReference type="NCBIfam" id="NF003513">
    <property type="entry name" value="PRK05182.1-2"/>
    <property type="match status" value="1"/>
</dbReference>
<feature type="domain" description="DNA-directed RNA polymerase RpoA/D/Rpb3-type" evidence="12">
    <location>
        <begin position="19"/>
        <end position="225"/>
    </location>
</feature>
<keyword evidence="6 11" id="KW-0548">Nucleotidyltransferase</keyword>
<evidence type="ECO:0000256" key="5">
    <source>
        <dbReference type="ARBA" id="ARBA00022679"/>
    </source>
</evidence>
<dbReference type="EMBL" id="CP001631">
    <property type="protein sequence ID" value="ACU53394.1"/>
    <property type="molecule type" value="Genomic_DNA"/>
</dbReference>
<dbReference type="HAMAP" id="MF_00059">
    <property type="entry name" value="RNApol_bact_RpoA"/>
    <property type="match status" value="1"/>
</dbReference>
<dbReference type="GO" id="GO:0000428">
    <property type="term" value="C:DNA-directed RNA polymerase complex"/>
    <property type="evidence" value="ECO:0007669"/>
    <property type="project" value="UniProtKB-KW"/>
</dbReference>
<dbReference type="GO" id="GO:0006351">
    <property type="term" value="P:DNA-templated transcription"/>
    <property type="evidence" value="ECO:0007669"/>
    <property type="project" value="UniProtKB-UniRule"/>
</dbReference>
<evidence type="ECO:0000313" key="13">
    <source>
        <dbReference type="EMBL" id="ACU53394.1"/>
    </source>
</evidence>
<keyword evidence="14" id="KW-1185">Reference proteome</keyword>
<dbReference type="AlphaFoldDB" id="C7M300"/>
<dbReference type="Gene3D" id="1.10.150.20">
    <property type="entry name" value="5' to 3' exonuclease, C-terminal subdomain"/>
    <property type="match status" value="1"/>
</dbReference>
<dbReference type="InterPro" id="IPR011263">
    <property type="entry name" value="DNA-dir_RNA_pol_RpoA/D/Rpb3"/>
</dbReference>
<dbReference type="Pfam" id="PF03118">
    <property type="entry name" value="RNA_pol_A_CTD"/>
    <property type="match status" value="1"/>
</dbReference>
<feature type="region of interest" description="Alpha N-terminal domain (alpha-NTD)" evidence="11">
    <location>
        <begin position="1"/>
        <end position="233"/>
    </location>
</feature>
<dbReference type="SUPFAM" id="SSF56553">
    <property type="entry name" value="Insert subdomain of RNA polymerase alpha subunit"/>
    <property type="match status" value="1"/>
</dbReference>
<evidence type="ECO:0000256" key="7">
    <source>
        <dbReference type="ARBA" id="ARBA00023163"/>
    </source>
</evidence>
<dbReference type="NCBIfam" id="TIGR02027">
    <property type="entry name" value="rpoA"/>
    <property type="match status" value="1"/>
</dbReference>
<evidence type="ECO:0000313" key="14">
    <source>
        <dbReference type="Proteomes" id="UP000000771"/>
    </source>
</evidence>
<dbReference type="CDD" id="cd06928">
    <property type="entry name" value="RNAP_alpha_NTD"/>
    <property type="match status" value="1"/>
</dbReference>
<evidence type="ECO:0000256" key="1">
    <source>
        <dbReference type="ARBA" id="ARBA00007123"/>
    </source>
</evidence>
<dbReference type="InterPro" id="IPR011773">
    <property type="entry name" value="DNA-dir_RpoA"/>
</dbReference>
<dbReference type="KEGG" id="afo:Afer_0426"/>
<comment type="catalytic activity">
    <reaction evidence="10 11">
        <text>RNA(n) + a ribonucleoside 5'-triphosphate = RNA(n+1) + diphosphate</text>
        <dbReference type="Rhea" id="RHEA:21248"/>
        <dbReference type="Rhea" id="RHEA-COMP:14527"/>
        <dbReference type="Rhea" id="RHEA-COMP:17342"/>
        <dbReference type="ChEBI" id="CHEBI:33019"/>
        <dbReference type="ChEBI" id="CHEBI:61557"/>
        <dbReference type="ChEBI" id="CHEBI:140395"/>
        <dbReference type="EC" id="2.7.7.6"/>
    </reaction>
</comment>
<dbReference type="Gene3D" id="2.170.120.12">
    <property type="entry name" value="DNA-directed RNA polymerase, insert domain"/>
    <property type="match status" value="1"/>
</dbReference>
<comment type="subunit">
    <text evidence="11">Homodimer. The RNAP catalytic core consists of 2 alpha, 1 beta, 1 beta' and 1 omega subunit. When a sigma factor is associated with the core the holoenzyme is formed, which can initiate transcription.</text>
</comment>
<evidence type="ECO:0000256" key="11">
    <source>
        <dbReference type="HAMAP-Rule" id="MF_00059"/>
    </source>
</evidence>
<name>C7M300_ACIFD</name>
<sequence length="312" mass="34339">MLVMQRPTVESLGDEVDNRQRFAIGPLEPGFGHSIGNALRRVLISSVPGAAITQVRFDDALHEFTTIPGVKEDVIDIILNLKDIVWRSWSEEPVTVRLDVRGPKEVTAGDFMLPSDVEVINRDLHIASVSEHGRLGLDAVVEQGRGYVSAEGNKRTTTIGIIAIDAIFSPVRHVNYRVEPVRVGQSTDFDQVVLEVETDGSVTPREAVASAARTLTSLFGLVAELATDVNALEVAATADDSVRPAEYDLPIEELELTERPRNCLKRASINTIGDLVERTPEDLLSITNFGQKSLDEVVERLTQRGLELRKRD</sequence>
<dbReference type="SUPFAM" id="SSF55257">
    <property type="entry name" value="RBP11-like subunits of RNA polymerase"/>
    <property type="match status" value="1"/>
</dbReference>
<comment type="domain">
    <text evidence="11">The N-terminal domain is essential for RNAP assembly and basal transcription, whereas the C-terminal domain is involved in interaction with transcriptional regulators and with upstream promoter elements.</text>
</comment>
<evidence type="ECO:0000256" key="8">
    <source>
        <dbReference type="ARBA" id="ARBA00032524"/>
    </source>
</evidence>